<dbReference type="EMBL" id="CAJNRD030001114">
    <property type="protein sequence ID" value="CAG5074165.1"/>
    <property type="molecule type" value="Genomic_DNA"/>
</dbReference>
<dbReference type="AlphaFoldDB" id="A0A8J2H5J4"/>
<proteinExistence type="predicted"/>
<organism evidence="1 2">
    <name type="scientific">Cotesia congregata</name>
    <name type="common">Parasitoid wasp</name>
    <name type="synonym">Apanteles congregatus</name>
    <dbReference type="NCBI Taxonomy" id="51543"/>
    <lineage>
        <taxon>Eukaryota</taxon>
        <taxon>Metazoa</taxon>
        <taxon>Ecdysozoa</taxon>
        <taxon>Arthropoda</taxon>
        <taxon>Hexapoda</taxon>
        <taxon>Insecta</taxon>
        <taxon>Pterygota</taxon>
        <taxon>Neoptera</taxon>
        <taxon>Endopterygota</taxon>
        <taxon>Hymenoptera</taxon>
        <taxon>Apocrita</taxon>
        <taxon>Ichneumonoidea</taxon>
        <taxon>Braconidae</taxon>
        <taxon>Microgastrinae</taxon>
        <taxon>Cotesia</taxon>
    </lineage>
</organism>
<gene>
    <name evidence="1" type="ORF">HICCMSTLAB_LOCUS937</name>
</gene>
<evidence type="ECO:0000313" key="2">
    <source>
        <dbReference type="Proteomes" id="UP000786811"/>
    </source>
</evidence>
<comment type="caution">
    <text evidence="1">The sequence shown here is derived from an EMBL/GenBank/DDBJ whole genome shotgun (WGS) entry which is preliminary data.</text>
</comment>
<name>A0A8J2H5J4_COTCN</name>
<reference evidence="1" key="1">
    <citation type="submission" date="2021-04" db="EMBL/GenBank/DDBJ databases">
        <authorList>
            <person name="Chebbi M.A.C M."/>
        </authorList>
    </citation>
    <scope>NUCLEOTIDE SEQUENCE</scope>
</reference>
<dbReference type="Proteomes" id="UP000786811">
    <property type="component" value="Unassembled WGS sequence"/>
</dbReference>
<evidence type="ECO:0000313" key="1">
    <source>
        <dbReference type="EMBL" id="CAG5074165.1"/>
    </source>
</evidence>
<dbReference type="OrthoDB" id="7287565at2759"/>
<protein>
    <submittedName>
        <fullName evidence="1">Uncharacterized protein</fullName>
    </submittedName>
</protein>
<keyword evidence="2" id="KW-1185">Reference proteome</keyword>
<sequence length="214" mass="24499">MDNLNQGIAKLRDFMIADTRLRGINKNLQLVLQNRQKEAIVKITDAAQHHLRSIDNISWRSGYACDPERWEEGKNYIRVKPFKPKGCGGVPNCEASRLTRTELPSRFSLMLVFCDTSKYEVVTSTRFYEKDGIIGVEPECGVFAEGQVDPQTLRWNTWNRDHYSRDDLPPKSISLREEIDTFHLDDIVLPEGEFLTAIGIMVVDDPLRIYIPGA</sequence>
<accession>A0A8J2H5J4</accession>